<evidence type="ECO:0000313" key="8">
    <source>
        <dbReference type="Proteomes" id="UP000539957"/>
    </source>
</evidence>
<dbReference type="Gene3D" id="3.40.350.10">
    <property type="entry name" value="Creatinase/prolidase N-terminal domain"/>
    <property type="match status" value="2"/>
</dbReference>
<dbReference type="PANTHER" id="PTHR43763:SF6">
    <property type="entry name" value="XAA-PRO AMINOPEPTIDASE 1"/>
    <property type="match status" value="1"/>
</dbReference>
<dbReference type="InterPro" id="IPR000994">
    <property type="entry name" value="Pept_M24"/>
</dbReference>
<proteinExistence type="inferred from homology"/>
<dbReference type="AlphaFoldDB" id="A0A7W7IRY4"/>
<evidence type="ECO:0000259" key="5">
    <source>
        <dbReference type="Pfam" id="PF01321"/>
    </source>
</evidence>
<name>A0A7W7IRY4_9CAUL</name>
<dbReference type="Gene3D" id="3.90.230.10">
    <property type="entry name" value="Creatinase/methionine aminopeptidase superfamily"/>
    <property type="match status" value="1"/>
</dbReference>
<evidence type="ECO:0000259" key="4">
    <source>
        <dbReference type="Pfam" id="PF00557"/>
    </source>
</evidence>
<dbReference type="GO" id="GO:0005737">
    <property type="term" value="C:cytoplasm"/>
    <property type="evidence" value="ECO:0007669"/>
    <property type="project" value="UniProtKB-ARBA"/>
</dbReference>
<keyword evidence="2" id="KW-0479">Metal-binding</keyword>
<dbReference type="EMBL" id="JACHKY010000006">
    <property type="protein sequence ID" value="MBB4799420.1"/>
    <property type="molecule type" value="Genomic_DNA"/>
</dbReference>
<keyword evidence="7" id="KW-0031">Aminopeptidase</keyword>
<organism evidence="7 8">
    <name type="scientific">Brevundimonas bullata</name>
    <dbReference type="NCBI Taxonomy" id="13160"/>
    <lineage>
        <taxon>Bacteria</taxon>
        <taxon>Pseudomonadati</taxon>
        <taxon>Pseudomonadota</taxon>
        <taxon>Alphaproteobacteria</taxon>
        <taxon>Caulobacterales</taxon>
        <taxon>Caulobacteraceae</taxon>
        <taxon>Brevundimonas</taxon>
    </lineage>
</organism>
<dbReference type="SUPFAM" id="SSF53092">
    <property type="entry name" value="Creatinase/prolidase N-terminal domain"/>
    <property type="match status" value="1"/>
</dbReference>
<evidence type="ECO:0000259" key="6">
    <source>
        <dbReference type="Pfam" id="PF16188"/>
    </source>
</evidence>
<dbReference type="PANTHER" id="PTHR43763">
    <property type="entry name" value="XAA-PRO AMINOPEPTIDASE 1"/>
    <property type="match status" value="1"/>
</dbReference>
<dbReference type="Pfam" id="PF00557">
    <property type="entry name" value="Peptidase_M24"/>
    <property type="match status" value="1"/>
</dbReference>
<dbReference type="SUPFAM" id="SSF55920">
    <property type="entry name" value="Creatinase/aminopeptidase"/>
    <property type="match status" value="1"/>
</dbReference>
<dbReference type="InterPro" id="IPR000587">
    <property type="entry name" value="Creatinase_N"/>
</dbReference>
<dbReference type="InterPro" id="IPR036005">
    <property type="entry name" value="Creatinase/aminopeptidase-like"/>
</dbReference>
<feature type="domain" description="Creatinase N-terminal" evidence="5">
    <location>
        <begin position="21"/>
        <end position="143"/>
    </location>
</feature>
<dbReference type="EC" id="3.4.11.9" evidence="7"/>
<dbReference type="Proteomes" id="UP000539957">
    <property type="component" value="Unassembled WGS sequence"/>
</dbReference>
<keyword evidence="7" id="KW-0645">Protease</keyword>
<evidence type="ECO:0000256" key="1">
    <source>
        <dbReference type="ARBA" id="ARBA00008766"/>
    </source>
</evidence>
<dbReference type="RefSeq" id="WP_184272661.1">
    <property type="nucleotide sequence ID" value="NZ_JACHKY010000006.1"/>
</dbReference>
<sequence length="608" mass="65019">MRQTFDETTDPSFGAKHLPLLRAKMAKQGLDGLLVPHEDEHQNEYLPDASERLAWVSGFTGSAGAGVVLMDRAAVFVDGRYTVQAKAQTDAALFERVELNRLAAWLEGVSAGSVIGYDPRLHSPDALATLRAAVEKAGATLKAVQPNPIDLAWGDARPAQPQAPVVPHDDRYTGENAASKRARIGQAIEAKGADVAVLTSPSSLAWLFNIRGGDVIRTPLPLGQAVVKADGTASVFLDPAKVTNELPGWLGDAVTLEAPQALPAALDALSGQKVLIDPAVSSAWYFDRLEAAGASIVRGMDPCALPRAQKNAIEIEGSRQAHIRDGAALTRFLHWVDTVAQKELPDERAVVEALEGFREATGMLKDLSFDTIAGVGPNGALPHYKPVGAKIRPMEAGSLLLVDGGGQYLDGTTDVTRTMAIGEGTADQRRMFTLVLKGHIAMAVIRFPAGTTGHQLDAVARQPLWNAGFDFDHGTGHGVGSYLGVHEGPQRIAPYVNTQPLLTGMILSNEPGYYREGEWGIRIETLQVVTAPEPIPGGERPMHGFEQLTLAPLDRRLIDVALLTADERAYVDAYHAEVLAKVGPLLAEGVQKDEAALEWLKAQTAPLK</sequence>
<dbReference type="InterPro" id="IPR050422">
    <property type="entry name" value="X-Pro_aminopeptidase_P"/>
</dbReference>
<dbReference type="Pfam" id="PF16189">
    <property type="entry name" value="Creatinase_N_2"/>
    <property type="match status" value="1"/>
</dbReference>
<keyword evidence="3 7" id="KW-0378">Hydrolase</keyword>
<dbReference type="Pfam" id="PF01321">
    <property type="entry name" value="Creatinase_N"/>
    <property type="match status" value="1"/>
</dbReference>
<dbReference type="CDD" id="cd01085">
    <property type="entry name" value="APP"/>
    <property type="match status" value="1"/>
</dbReference>
<dbReference type="InterPro" id="IPR032416">
    <property type="entry name" value="Peptidase_M24_C"/>
</dbReference>
<evidence type="ECO:0000256" key="2">
    <source>
        <dbReference type="ARBA" id="ARBA00022723"/>
    </source>
</evidence>
<dbReference type="InterPro" id="IPR029149">
    <property type="entry name" value="Creatin/AminoP/Spt16_N"/>
</dbReference>
<keyword evidence="8" id="KW-1185">Reference proteome</keyword>
<dbReference type="FunFam" id="3.90.230.10:FF:000009">
    <property type="entry name" value="xaa-Pro aminopeptidase 2"/>
    <property type="match status" value="1"/>
</dbReference>
<dbReference type="Pfam" id="PF16188">
    <property type="entry name" value="Peptidase_M24_C"/>
    <property type="match status" value="1"/>
</dbReference>
<comment type="similarity">
    <text evidence="1">Belongs to the peptidase M24B family.</text>
</comment>
<comment type="caution">
    <text evidence="7">The sequence shown here is derived from an EMBL/GenBank/DDBJ whole genome shotgun (WGS) entry which is preliminary data.</text>
</comment>
<dbReference type="GO" id="GO:0046872">
    <property type="term" value="F:metal ion binding"/>
    <property type="evidence" value="ECO:0007669"/>
    <property type="project" value="UniProtKB-KW"/>
</dbReference>
<dbReference type="InterPro" id="IPR033740">
    <property type="entry name" value="Pept_M24B"/>
</dbReference>
<reference evidence="7 8" key="1">
    <citation type="submission" date="2020-08" db="EMBL/GenBank/DDBJ databases">
        <title>Functional genomics of gut bacteria from endangered species of beetles.</title>
        <authorList>
            <person name="Carlos-Shanley C."/>
        </authorList>
    </citation>
    <scope>NUCLEOTIDE SEQUENCE [LARGE SCALE GENOMIC DNA]</scope>
    <source>
        <strain evidence="7 8">S00123</strain>
    </source>
</reference>
<protein>
    <submittedName>
        <fullName evidence="7">Xaa-Pro aminopeptidase</fullName>
        <ecNumber evidence="7">3.4.11.9</ecNumber>
    </submittedName>
</protein>
<accession>A0A7W7IRY4</accession>
<gene>
    <name evidence="7" type="ORF">HNP32_003178</name>
</gene>
<feature type="domain" description="Peptidase M24" evidence="4">
    <location>
        <begin position="318"/>
        <end position="531"/>
    </location>
</feature>
<feature type="domain" description="Peptidase M24 C-terminal" evidence="6">
    <location>
        <begin position="542"/>
        <end position="607"/>
    </location>
</feature>
<evidence type="ECO:0000313" key="7">
    <source>
        <dbReference type="EMBL" id="MBB4799420.1"/>
    </source>
</evidence>
<dbReference type="GO" id="GO:0070006">
    <property type="term" value="F:metalloaminopeptidase activity"/>
    <property type="evidence" value="ECO:0007669"/>
    <property type="project" value="InterPro"/>
</dbReference>
<evidence type="ECO:0000256" key="3">
    <source>
        <dbReference type="ARBA" id="ARBA00022801"/>
    </source>
</evidence>